<accession>A0AA97FEQ9</accession>
<evidence type="ECO:0000256" key="5">
    <source>
        <dbReference type="PROSITE-ProRule" id="PRU00335"/>
    </source>
</evidence>
<name>A0AA97FEQ9_9MICO</name>
<dbReference type="InterPro" id="IPR036271">
    <property type="entry name" value="Tet_transcr_reg_TetR-rel_C_sf"/>
</dbReference>
<evidence type="ECO:0000313" key="8">
    <source>
        <dbReference type="Proteomes" id="UP001305498"/>
    </source>
</evidence>
<reference evidence="7 8" key="1">
    <citation type="submission" date="2023-02" db="EMBL/GenBank/DDBJ databases">
        <title>Microbacterium betulae sp. nov., isolated from birch wood.</title>
        <authorList>
            <person name="Pasciak M."/>
            <person name="Pawlik K.J."/>
            <person name="Martynowski D."/>
            <person name="Laczmanski L."/>
            <person name="Ciekot J."/>
            <person name="Szponar B."/>
            <person name="Wojcik-Fatla A."/>
            <person name="Mackiewicz B."/>
            <person name="Farian E."/>
            <person name="Cholewa G."/>
            <person name="Cholewa A."/>
            <person name="Dutkiewicz J."/>
        </authorList>
    </citation>
    <scope>NUCLEOTIDE SEQUENCE [LARGE SCALE GENOMIC DNA]</scope>
    <source>
        <strain evidence="7 8">AB</strain>
    </source>
</reference>
<evidence type="ECO:0000259" key="6">
    <source>
        <dbReference type="PROSITE" id="PS50977"/>
    </source>
</evidence>
<dbReference type="SUPFAM" id="SSF46689">
    <property type="entry name" value="Homeodomain-like"/>
    <property type="match status" value="1"/>
</dbReference>
<proteinExistence type="predicted"/>
<protein>
    <submittedName>
        <fullName evidence="7">TetR/AcrR family transcriptional regulator</fullName>
    </submittedName>
</protein>
<dbReference type="InterPro" id="IPR009057">
    <property type="entry name" value="Homeodomain-like_sf"/>
</dbReference>
<feature type="domain" description="HTH tetR-type" evidence="6">
    <location>
        <begin position="7"/>
        <end position="67"/>
    </location>
</feature>
<dbReference type="InterPro" id="IPR039538">
    <property type="entry name" value="BetI_C"/>
</dbReference>
<dbReference type="PANTHER" id="PTHR47506">
    <property type="entry name" value="TRANSCRIPTIONAL REGULATORY PROTEIN"/>
    <property type="match status" value="1"/>
</dbReference>
<evidence type="ECO:0000256" key="1">
    <source>
        <dbReference type="ARBA" id="ARBA00022491"/>
    </source>
</evidence>
<dbReference type="Gene3D" id="1.10.357.10">
    <property type="entry name" value="Tetracycline Repressor, domain 2"/>
    <property type="match status" value="1"/>
</dbReference>
<keyword evidence="1" id="KW-0678">Repressor</keyword>
<gene>
    <name evidence="7" type="ORF">N8K70_12240</name>
</gene>
<evidence type="ECO:0000256" key="2">
    <source>
        <dbReference type="ARBA" id="ARBA00023015"/>
    </source>
</evidence>
<dbReference type="PANTHER" id="PTHR47506:SF1">
    <property type="entry name" value="HTH-TYPE TRANSCRIPTIONAL REGULATOR YJDC"/>
    <property type="match status" value="1"/>
</dbReference>
<organism evidence="7 8">
    <name type="scientific">Microbacterium betulae</name>
    <dbReference type="NCBI Taxonomy" id="2981139"/>
    <lineage>
        <taxon>Bacteria</taxon>
        <taxon>Bacillati</taxon>
        <taxon>Actinomycetota</taxon>
        <taxon>Actinomycetes</taxon>
        <taxon>Micrococcales</taxon>
        <taxon>Microbacteriaceae</taxon>
        <taxon>Microbacterium</taxon>
    </lineage>
</organism>
<keyword evidence="8" id="KW-1185">Reference proteome</keyword>
<dbReference type="EMBL" id="CP118157">
    <property type="protein sequence ID" value="WOF22146.1"/>
    <property type="molecule type" value="Genomic_DNA"/>
</dbReference>
<dbReference type="Pfam" id="PF00440">
    <property type="entry name" value="TetR_N"/>
    <property type="match status" value="1"/>
</dbReference>
<keyword evidence="3 5" id="KW-0238">DNA-binding</keyword>
<evidence type="ECO:0000313" key="7">
    <source>
        <dbReference type="EMBL" id="WOF22146.1"/>
    </source>
</evidence>
<dbReference type="AlphaFoldDB" id="A0AA97FEQ9"/>
<dbReference type="InterPro" id="IPR001647">
    <property type="entry name" value="HTH_TetR"/>
</dbReference>
<dbReference type="PRINTS" id="PR00455">
    <property type="entry name" value="HTHTETR"/>
</dbReference>
<dbReference type="GO" id="GO:0003677">
    <property type="term" value="F:DNA binding"/>
    <property type="evidence" value="ECO:0007669"/>
    <property type="project" value="UniProtKB-UniRule"/>
</dbReference>
<keyword evidence="2" id="KW-0805">Transcription regulation</keyword>
<evidence type="ECO:0000256" key="3">
    <source>
        <dbReference type="ARBA" id="ARBA00023125"/>
    </source>
</evidence>
<keyword evidence="4" id="KW-0804">Transcription</keyword>
<feature type="DNA-binding region" description="H-T-H motif" evidence="5">
    <location>
        <begin position="30"/>
        <end position="49"/>
    </location>
</feature>
<dbReference type="SUPFAM" id="SSF48498">
    <property type="entry name" value="Tetracyclin repressor-like, C-terminal domain"/>
    <property type="match status" value="1"/>
</dbReference>
<evidence type="ECO:0000256" key="4">
    <source>
        <dbReference type="ARBA" id="ARBA00023163"/>
    </source>
</evidence>
<dbReference type="Pfam" id="PF13977">
    <property type="entry name" value="TetR_C_6"/>
    <property type="match status" value="1"/>
</dbReference>
<dbReference type="PROSITE" id="PS50977">
    <property type="entry name" value="HTH_TETR_2"/>
    <property type="match status" value="1"/>
</dbReference>
<dbReference type="KEGG" id="mbet:N8K70_12240"/>
<sequence>MGYAKGRSRRHAIVEAAILLFAEVGYHAASLRELASRVGMTHPGLLHHFPDKAALLQAVLAYRDESDRAAVDEEAQRGIDPIESFVRIVERNALRRPLIEAFAALEAEATTEGHPAHRYFADRSETTMAEIRDEFFARAERGELAPGLDPEHVARNFAALMDGLQIQWLYSLGSEGRERVDMAAHLRSYLSAVLRERPA</sequence>
<dbReference type="Proteomes" id="UP001305498">
    <property type="component" value="Chromosome"/>
</dbReference>